<gene>
    <name evidence="2" type="ORF">PVK06_043403</name>
</gene>
<accession>A0ABR0MNE2</accession>
<dbReference type="EMBL" id="JARKNE010000012">
    <property type="protein sequence ID" value="KAK5775506.1"/>
    <property type="molecule type" value="Genomic_DNA"/>
</dbReference>
<organism evidence="2 3">
    <name type="scientific">Gossypium arboreum</name>
    <name type="common">Tree cotton</name>
    <name type="synonym">Gossypium nanking</name>
    <dbReference type="NCBI Taxonomy" id="29729"/>
    <lineage>
        <taxon>Eukaryota</taxon>
        <taxon>Viridiplantae</taxon>
        <taxon>Streptophyta</taxon>
        <taxon>Embryophyta</taxon>
        <taxon>Tracheophyta</taxon>
        <taxon>Spermatophyta</taxon>
        <taxon>Magnoliopsida</taxon>
        <taxon>eudicotyledons</taxon>
        <taxon>Gunneridae</taxon>
        <taxon>Pentapetalae</taxon>
        <taxon>rosids</taxon>
        <taxon>malvids</taxon>
        <taxon>Malvales</taxon>
        <taxon>Malvaceae</taxon>
        <taxon>Malvoideae</taxon>
        <taxon>Gossypium</taxon>
    </lineage>
</organism>
<evidence type="ECO:0000313" key="2">
    <source>
        <dbReference type="EMBL" id="KAK5775506.1"/>
    </source>
</evidence>
<dbReference type="Proteomes" id="UP001358586">
    <property type="component" value="Chromosome 12"/>
</dbReference>
<comment type="caution">
    <text evidence="2">The sequence shown here is derived from an EMBL/GenBank/DDBJ whole genome shotgun (WGS) entry which is preliminary data.</text>
</comment>
<feature type="region of interest" description="Disordered" evidence="1">
    <location>
        <begin position="1"/>
        <end position="31"/>
    </location>
</feature>
<sequence>MVGKARTLRGVRLSSRGSNTLGSAATDTQSMREETLSQMVEKVPSTSAEATKKKRGLTNMKDIWNLQLETCIVVDTNQYSQPIWKEASNWLNSSVQLQRPALFEKFDLQGEVEDSNILSHVGKLHKEFKSILKSRCYKEMVQEGRALEEINENNPPSVHDDQWKWLVG</sequence>
<proteinExistence type="predicted"/>
<evidence type="ECO:0000313" key="3">
    <source>
        <dbReference type="Proteomes" id="UP001358586"/>
    </source>
</evidence>
<evidence type="ECO:0000256" key="1">
    <source>
        <dbReference type="SAM" id="MobiDB-lite"/>
    </source>
</evidence>
<keyword evidence="3" id="KW-1185">Reference proteome</keyword>
<reference evidence="2 3" key="1">
    <citation type="submission" date="2023-03" db="EMBL/GenBank/DDBJ databases">
        <title>WGS of Gossypium arboreum.</title>
        <authorList>
            <person name="Yu D."/>
        </authorList>
    </citation>
    <scope>NUCLEOTIDE SEQUENCE [LARGE SCALE GENOMIC DNA]</scope>
    <source>
        <tissue evidence="2">Leaf</tissue>
    </source>
</reference>
<name>A0ABR0MNE2_GOSAR</name>
<protein>
    <submittedName>
        <fullName evidence="2">Uncharacterized protein</fullName>
    </submittedName>
</protein>
<feature type="compositionally biased region" description="Polar residues" evidence="1">
    <location>
        <begin position="15"/>
        <end position="29"/>
    </location>
</feature>